<dbReference type="Proteomes" id="UP000054538">
    <property type="component" value="Unassembled WGS sequence"/>
</dbReference>
<dbReference type="InParanoid" id="A0A0D0D582"/>
<dbReference type="GO" id="GO:1990414">
    <property type="term" value="P:replication-born double-strand break repair via sister chromatid exchange"/>
    <property type="evidence" value="ECO:0007669"/>
    <property type="project" value="TreeGrafter"/>
</dbReference>
<proteinExistence type="inferred from homology"/>
<dbReference type="InterPro" id="IPR036390">
    <property type="entry name" value="WH_DNA-bd_sf"/>
</dbReference>
<evidence type="ECO:0000313" key="8">
    <source>
        <dbReference type="Proteomes" id="UP000054538"/>
    </source>
</evidence>
<feature type="region of interest" description="Disordered" evidence="4">
    <location>
        <begin position="444"/>
        <end position="464"/>
    </location>
</feature>
<evidence type="ECO:0000313" key="7">
    <source>
        <dbReference type="EMBL" id="KIK78796.1"/>
    </source>
</evidence>
<comment type="subcellular location">
    <subcellularLocation>
        <location evidence="1">Nucleus</location>
    </subcellularLocation>
</comment>
<dbReference type="GO" id="GO:0003682">
    <property type="term" value="F:chromatin binding"/>
    <property type="evidence" value="ECO:0007669"/>
    <property type="project" value="TreeGrafter"/>
</dbReference>
<reference evidence="8" key="2">
    <citation type="submission" date="2015-01" db="EMBL/GenBank/DDBJ databases">
        <title>Evolutionary Origins and Diversification of the Mycorrhizal Mutualists.</title>
        <authorList>
            <consortium name="DOE Joint Genome Institute"/>
            <consortium name="Mycorrhizal Genomics Consortium"/>
            <person name="Kohler A."/>
            <person name="Kuo A."/>
            <person name="Nagy L.G."/>
            <person name="Floudas D."/>
            <person name="Copeland A."/>
            <person name="Barry K.W."/>
            <person name="Cichocki N."/>
            <person name="Veneault-Fourrey C."/>
            <person name="LaButti K."/>
            <person name="Lindquist E.A."/>
            <person name="Lipzen A."/>
            <person name="Lundell T."/>
            <person name="Morin E."/>
            <person name="Murat C."/>
            <person name="Riley R."/>
            <person name="Ohm R."/>
            <person name="Sun H."/>
            <person name="Tunlid A."/>
            <person name="Henrissat B."/>
            <person name="Grigoriev I.V."/>
            <person name="Hibbett D.S."/>
            <person name="Martin F."/>
        </authorList>
    </citation>
    <scope>NUCLEOTIDE SEQUENCE [LARGE SCALE GENOMIC DNA]</scope>
    <source>
        <strain evidence="8">Ve08.2h10</strain>
    </source>
</reference>
<evidence type="ECO:0008006" key="9">
    <source>
        <dbReference type="Google" id="ProtNLM"/>
    </source>
</evidence>
<organism evidence="7 8">
    <name type="scientific">Paxillus rubicundulus Ve08.2h10</name>
    <dbReference type="NCBI Taxonomy" id="930991"/>
    <lineage>
        <taxon>Eukaryota</taxon>
        <taxon>Fungi</taxon>
        <taxon>Dikarya</taxon>
        <taxon>Basidiomycota</taxon>
        <taxon>Agaricomycotina</taxon>
        <taxon>Agaricomycetes</taxon>
        <taxon>Agaricomycetidae</taxon>
        <taxon>Boletales</taxon>
        <taxon>Paxilineae</taxon>
        <taxon>Paxillaceae</taxon>
        <taxon>Paxillus</taxon>
    </lineage>
</organism>
<feature type="compositionally biased region" description="Low complexity" evidence="4">
    <location>
        <begin position="595"/>
        <end position="608"/>
    </location>
</feature>
<dbReference type="GO" id="GO:0008278">
    <property type="term" value="C:cohesin complex"/>
    <property type="evidence" value="ECO:0007669"/>
    <property type="project" value="InterPro"/>
</dbReference>
<dbReference type="OrthoDB" id="10071381at2759"/>
<accession>A0A0D0D582</accession>
<dbReference type="EMBL" id="KN826471">
    <property type="protein sequence ID" value="KIK78796.1"/>
    <property type="molecule type" value="Genomic_DNA"/>
</dbReference>
<dbReference type="PANTHER" id="PTHR12585:SF72">
    <property type="entry name" value="MEIOTIC RECOMBINATION PROTEIN REC8"/>
    <property type="match status" value="1"/>
</dbReference>
<dbReference type="InterPro" id="IPR039781">
    <property type="entry name" value="Rad21/Rec8-like"/>
</dbReference>
<feature type="region of interest" description="Disordered" evidence="4">
    <location>
        <begin position="311"/>
        <end position="354"/>
    </location>
</feature>
<feature type="region of interest" description="Disordered" evidence="4">
    <location>
        <begin position="518"/>
        <end position="541"/>
    </location>
</feature>
<dbReference type="GO" id="GO:0005634">
    <property type="term" value="C:nucleus"/>
    <property type="evidence" value="ECO:0007669"/>
    <property type="project" value="UniProtKB-SubCell"/>
</dbReference>
<dbReference type="Pfam" id="PF04825">
    <property type="entry name" value="Rad21_Rec8_N"/>
    <property type="match status" value="1"/>
</dbReference>
<evidence type="ECO:0000259" key="5">
    <source>
        <dbReference type="Pfam" id="PF04824"/>
    </source>
</evidence>
<evidence type="ECO:0000259" key="6">
    <source>
        <dbReference type="Pfam" id="PF04825"/>
    </source>
</evidence>
<feature type="domain" description="Rad21/Rec8-like protein C-terminal eukaryotic" evidence="5">
    <location>
        <begin position="698"/>
        <end position="728"/>
    </location>
</feature>
<dbReference type="HOGENOM" id="CLU_013328_0_0_1"/>
<dbReference type="AlphaFoldDB" id="A0A0D0D582"/>
<dbReference type="InterPro" id="IPR006909">
    <property type="entry name" value="Rad21/Rec8_C_eu"/>
</dbReference>
<feature type="domain" description="Rad21/Rec8-like protein N-terminal" evidence="6">
    <location>
        <begin position="1"/>
        <end position="95"/>
    </location>
</feature>
<comment type="similarity">
    <text evidence="2">Belongs to the rad21 family.</text>
</comment>
<evidence type="ECO:0000256" key="1">
    <source>
        <dbReference type="ARBA" id="ARBA00004123"/>
    </source>
</evidence>
<sequence>MFFSPDLLLKRDSGFGLLWLAATLGSKSAFKKLPKRSVMTADISQLCELIATPAEPLALRLSSNLLVGAARCQEILMSDVTTCFNSLKRMVQEFRSMTALEGELQMAQPSVKPAAVTLRADPNAVFSLNFDNMVSCWDEYLNLGGKNHAENDSDDDYNPKVKKVKGKGKSSAMALPSTEAVRANAHTLHENHEFLLANSFDASFGGSGANLSSSQNVCFGFDDTFDGLDIGEGIGEDLVRELGEGWGASPFEDKAAGNAALTEDLIDFDFNGGGDLNYEMPGVDGIAEDISQPVTPIQSLHFELGVGPPPLSSLAGTAQSHNSASMNPMSPQAEPAAQQANGQQVVGGDNANPPRRVKRARLLLDARTELTDEELKAARIHYLDEQNAIRRELELKRFEREHPGLIHNLLWDPPGSVQAKELVDFWVDHFKAHVEARSSLFMEPQDELPRSKRRKMRTDTPNPHAKEIDEVSRTYAANDWHGHEAAGALAHGDGMEIDFNYNSDGIWGGAGVYTPDARNFRSSEEPGQARRASRPPSALGDNFDIGVVADANISQRSALFPWDMAGNSSLVDHGGGIRLGSSDRMSVEPADTRLRGSSLSRRVSSLPSAPGSLQPGMGSPAAVPRGSQIVDEFAFDVPGNDSLLESQQSEANLAALEKDSFNFLEYAKMQYMSLSGTSQHLVFDDVVPKATSTAHVGAAALYHCLVLGTKDLLRLNQEEPYGRIHIRIK</sequence>
<keyword evidence="3" id="KW-0539">Nucleus</keyword>
<dbReference type="GO" id="GO:0007062">
    <property type="term" value="P:sister chromatid cohesion"/>
    <property type="evidence" value="ECO:0007669"/>
    <property type="project" value="InterPro"/>
</dbReference>
<feature type="compositionally biased region" description="Basic and acidic residues" evidence="4">
    <location>
        <begin position="518"/>
        <end position="528"/>
    </location>
</feature>
<dbReference type="STRING" id="930991.A0A0D0D582"/>
<dbReference type="Gene3D" id="1.10.10.580">
    <property type="entry name" value="Structural maintenance of chromosome 1. Chain E"/>
    <property type="match status" value="1"/>
</dbReference>
<dbReference type="PANTHER" id="PTHR12585">
    <property type="entry name" value="SCC1 / RAD21 FAMILY MEMBER"/>
    <property type="match status" value="1"/>
</dbReference>
<name>A0A0D0D582_9AGAM</name>
<protein>
    <recommendedName>
        <fullName evidence="9">Rad21/Rec8-like protein N-terminal domain-containing protein</fullName>
    </recommendedName>
</protein>
<keyword evidence="8" id="KW-1185">Reference proteome</keyword>
<evidence type="ECO:0000256" key="4">
    <source>
        <dbReference type="SAM" id="MobiDB-lite"/>
    </source>
</evidence>
<dbReference type="InterPro" id="IPR006910">
    <property type="entry name" value="Rad21_Rec8_N"/>
</dbReference>
<dbReference type="SUPFAM" id="SSF46785">
    <property type="entry name" value="Winged helix' DNA-binding domain"/>
    <property type="match status" value="1"/>
</dbReference>
<evidence type="ECO:0000256" key="3">
    <source>
        <dbReference type="ARBA" id="ARBA00023242"/>
    </source>
</evidence>
<dbReference type="Pfam" id="PF04824">
    <property type="entry name" value="Rad21_Rec8"/>
    <property type="match status" value="1"/>
</dbReference>
<feature type="compositionally biased region" description="Polar residues" evidence="4">
    <location>
        <begin position="314"/>
        <end position="330"/>
    </location>
</feature>
<reference evidence="7 8" key="1">
    <citation type="submission" date="2014-04" db="EMBL/GenBank/DDBJ databases">
        <authorList>
            <consortium name="DOE Joint Genome Institute"/>
            <person name="Kuo A."/>
            <person name="Kohler A."/>
            <person name="Jargeat P."/>
            <person name="Nagy L.G."/>
            <person name="Floudas D."/>
            <person name="Copeland A."/>
            <person name="Barry K.W."/>
            <person name="Cichocki N."/>
            <person name="Veneault-Fourrey C."/>
            <person name="LaButti K."/>
            <person name="Lindquist E.A."/>
            <person name="Lipzen A."/>
            <person name="Lundell T."/>
            <person name="Morin E."/>
            <person name="Murat C."/>
            <person name="Sun H."/>
            <person name="Tunlid A."/>
            <person name="Henrissat B."/>
            <person name="Grigoriev I.V."/>
            <person name="Hibbett D.S."/>
            <person name="Martin F."/>
            <person name="Nordberg H.P."/>
            <person name="Cantor M.N."/>
            <person name="Hua S.X."/>
        </authorList>
    </citation>
    <scope>NUCLEOTIDE SEQUENCE [LARGE SCALE GENOMIC DNA]</scope>
    <source>
        <strain evidence="7 8">Ve08.2h10</strain>
    </source>
</reference>
<feature type="compositionally biased region" description="Low complexity" evidence="4">
    <location>
        <begin position="336"/>
        <end position="348"/>
    </location>
</feature>
<evidence type="ECO:0000256" key="2">
    <source>
        <dbReference type="ARBA" id="ARBA00009870"/>
    </source>
</evidence>
<gene>
    <name evidence="7" type="ORF">PAXRUDRAFT_36561</name>
</gene>
<feature type="region of interest" description="Disordered" evidence="4">
    <location>
        <begin position="581"/>
        <end position="622"/>
    </location>
</feature>
<dbReference type="InterPro" id="IPR023093">
    <property type="entry name" value="ScpA-like_C"/>
</dbReference>